<protein>
    <submittedName>
        <fullName evidence="2">Uncharacterized protein</fullName>
    </submittedName>
</protein>
<feature type="region of interest" description="Disordered" evidence="1">
    <location>
        <begin position="63"/>
        <end position="90"/>
    </location>
</feature>
<dbReference type="AlphaFoldDB" id="A0A369KBV6"/>
<keyword evidence="3" id="KW-1185">Reference proteome</keyword>
<dbReference type="InParanoid" id="A0A369KBV6"/>
<organism evidence="2 3">
    <name type="scientific">Hypsizygus marmoreus</name>
    <name type="common">White beech mushroom</name>
    <name type="synonym">Agaricus marmoreus</name>
    <dbReference type="NCBI Taxonomy" id="39966"/>
    <lineage>
        <taxon>Eukaryota</taxon>
        <taxon>Fungi</taxon>
        <taxon>Dikarya</taxon>
        <taxon>Basidiomycota</taxon>
        <taxon>Agaricomycotina</taxon>
        <taxon>Agaricomycetes</taxon>
        <taxon>Agaricomycetidae</taxon>
        <taxon>Agaricales</taxon>
        <taxon>Tricholomatineae</taxon>
        <taxon>Lyophyllaceae</taxon>
        <taxon>Hypsizygus</taxon>
    </lineage>
</organism>
<accession>A0A369KBV6</accession>
<gene>
    <name evidence="2" type="ORF">Hypma_004928</name>
</gene>
<dbReference type="EMBL" id="LUEZ02000003">
    <property type="protein sequence ID" value="RDB30930.1"/>
    <property type="molecule type" value="Genomic_DNA"/>
</dbReference>
<evidence type="ECO:0000256" key="1">
    <source>
        <dbReference type="SAM" id="MobiDB-lite"/>
    </source>
</evidence>
<sequence>MLHSKGRKIVVGGEDGGPDLGLEDFLMLSNPAHRSRREEVKERRGWTPAKLADSVLSKRKVQSPSFKWSSPGFNTAQHKKPDLFRGYQGS</sequence>
<comment type="caution">
    <text evidence="2">The sequence shown here is derived from an EMBL/GenBank/DDBJ whole genome shotgun (WGS) entry which is preliminary data.</text>
</comment>
<evidence type="ECO:0000313" key="2">
    <source>
        <dbReference type="EMBL" id="RDB30930.1"/>
    </source>
</evidence>
<reference evidence="2" key="1">
    <citation type="submission" date="2018-04" db="EMBL/GenBank/DDBJ databases">
        <title>Whole genome sequencing of Hypsizygus marmoreus.</title>
        <authorList>
            <person name="Choi I.-G."/>
            <person name="Min B."/>
            <person name="Kim J.-G."/>
            <person name="Kim S."/>
            <person name="Oh Y.-L."/>
            <person name="Kong W.-S."/>
            <person name="Park H."/>
            <person name="Jeong J."/>
            <person name="Song E.-S."/>
        </authorList>
    </citation>
    <scope>NUCLEOTIDE SEQUENCE [LARGE SCALE GENOMIC DNA]</scope>
    <source>
        <strain evidence="2">51987-8</strain>
    </source>
</reference>
<proteinExistence type="predicted"/>
<name>A0A369KBV6_HYPMA</name>
<evidence type="ECO:0000313" key="3">
    <source>
        <dbReference type="Proteomes" id="UP000076154"/>
    </source>
</evidence>
<dbReference type="Proteomes" id="UP000076154">
    <property type="component" value="Unassembled WGS sequence"/>
</dbReference>
<feature type="compositionally biased region" description="Polar residues" evidence="1">
    <location>
        <begin position="63"/>
        <end position="76"/>
    </location>
</feature>